<accession>A0ABS3CFU6</accession>
<evidence type="ECO:0000313" key="2">
    <source>
        <dbReference type="Proteomes" id="UP000664480"/>
    </source>
</evidence>
<evidence type="ECO:0000313" key="1">
    <source>
        <dbReference type="EMBL" id="MBN7815396.1"/>
    </source>
</evidence>
<name>A0ABS3CFU6_9BACT</name>
<keyword evidence="2" id="KW-1185">Reference proteome</keyword>
<gene>
    <name evidence="1" type="ORF">J0A69_08160</name>
</gene>
<proteinExistence type="predicted"/>
<dbReference type="RefSeq" id="WP_206586071.1">
    <property type="nucleotide sequence ID" value="NZ_JAFKCU010000002.1"/>
</dbReference>
<protein>
    <submittedName>
        <fullName evidence="1">Uncharacterized protein</fullName>
    </submittedName>
</protein>
<organism evidence="1 2">
    <name type="scientific">Algoriphagus pacificus</name>
    <dbReference type="NCBI Taxonomy" id="2811234"/>
    <lineage>
        <taxon>Bacteria</taxon>
        <taxon>Pseudomonadati</taxon>
        <taxon>Bacteroidota</taxon>
        <taxon>Cytophagia</taxon>
        <taxon>Cytophagales</taxon>
        <taxon>Cyclobacteriaceae</taxon>
        <taxon>Algoriphagus</taxon>
    </lineage>
</organism>
<sequence>MKSILLFSLVFLPVFSTFPQEFKPLLDPSLACSYAFGNTNDPTGPKANFYHIVETMPDPILPSPTLEKLLKKNVNTKGIRSAKTMFQFLVNCEGKAGDYQFLICDPETAQFCKAVLDVFQNSVEWNPGIQKGDAVDVLLRMEVEVNNGIFKVKF</sequence>
<dbReference type="Proteomes" id="UP000664480">
    <property type="component" value="Unassembled WGS sequence"/>
</dbReference>
<reference evidence="1 2" key="1">
    <citation type="submission" date="2021-03" db="EMBL/GenBank/DDBJ databases">
        <title>novel species isolated from a fishpond in China.</title>
        <authorList>
            <person name="Lu H."/>
            <person name="Cai Z."/>
        </authorList>
    </citation>
    <scope>NUCLEOTIDE SEQUENCE [LARGE SCALE GENOMIC DNA]</scope>
    <source>
        <strain evidence="1 2">YJ13C</strain>
    </source>
</reference>
<comment type="caution">
    <text evidence="1">The sequence shown here is derived from an EMBL/GenBank/DDBJ whole genome shotgun (WGS) entry which is preliminary data.</text>
</comment>
<dbReference type="EMBL" id="JAFKCU010000002">
    <property type="protein sequence ID" value="MBN7815396.1"/>
    <property type="molecule type" value="Genomic_DNA"/>
</dbReference>